<gene>
    <name evidence="1" type="ORF">NDR86_26090</name>
</gene>
<sequence>MKFILTLAVVAAVVFAIGKFRQRNEPDMWHQVTTR</sequence>
<proteinExistence type="predicted"/>
<keyword evidence="2" id="KW-1185">Reference proteome</keyword>
<name>A0A9X2IZR1_9NOCA</name>
<protein>
    <submittedName>
        <fullName evidence="1">DLW-39 family protein</fullName>
    </submittedName>
</protein>
<evidence type="ECO:0000313" key="2">
    <source>
        <dbReference type="Proteomes" id="UP001139157"/>
    </source>
</evidence>
<organism evidence="1 2">
    <name type="scientific">Nocardia pulmonis</name>
    <dbReference type="NCBI Taxonomy" id="2951408"/>
    <lineage>
        <taxon>Bacteria</taxon>
        <taxon>Bacillati</taxon>
        <taxon>Actinomycetota</taxon>
        <taxon>Actinomycetes</taxon>
        <taxon>Mycobacteriales</taxon>
        <taxon>Nocardiaceae</taxon>
        <taxon>Nocardia</taxon>
    </lineage>
</organism>
<reference evidence="1" key="1">
    <citation type="submission" date="2022-06" db="EMBL/GenBank/DDBJ databases">
        <title>Novel species in genus nocardia.</title>
        <authorList>
            <person name="Li F."/>
        </authorList>
    </citation>
    <scope>NUCLEOTIDE SEQUENCE</scope>
    <source>
        <strain evidence="1">CDC141</strain>
    </source>
</reference>
<dbReference type="NCBIfam" id="NF038356">
    <property type="entry name" value="actino_DLW39"/>
    <property type="match status" value="1"/>
</dbReference>
<evidence type="ECO:0000313" key="1">
    <source>
        <dbReference type="EMBL" id="MCM6776964.1"/>
    </source>
</evidence>
<accession>A0A9X2IZR1</accession>
<dbReference type="AlphaFoldDB" id="A0A9X2IZR1"/>
<comment type="caution">
    <text evidence="1">The sequence shown here is derived from an EMBL/GenBank/DDBJ whole genome shotgun (WGS) entry which is preliminary data.</text>
</comment>
<dbReference type="EMBL" id="JAMRXG010000012">
    <property type="protein sequence ID" value="MCM6776964.1"/>
    <property type="molecule type" value="Genomic_DNA"/>
</dbReference>
<dbReference type="Proteomes" id="UP001139157">
    <property type="component" value="Unassembled WGS sequence"/>
</dbReference>
<dbReference type="RefSeq" id="WP_251915502.1">
    <property type="nucleotide sequence ID" value="NZ_JAMRXG010000012.1"/>
</dbReference>
<dbReference type="InterPro" id="IPR047990">
    <property type="entry name" value="DLW39-like"/>
</dbReference>